<evidence type="ECO:0000256" key="3">
    <source>
        <dbReference type="ARBA" id="ARBA00019664"/>
    </source>
</evidence>
<dbReference type="GO" id="GO:0003712">
    <property type="term" value="F:transcription coregulator activity"/>
    <property type="evidence" value="ECO:0007669"/>
    <property type="project" value="TreeGrafter"/>
</dbReference>
<keyword evidence="12" id="KW-1185">Reference proteome</keyword>
<evidence type="ECO:0000313" key="12">
    <source>
        <dbReference type="Proteomes" id="UP000790347"/>
    </source>
</evidence>
<evidence type="ECO:0000313" key="11">
    <source>
        <dbReference type="EMBL" id="KAH9510915.1"/>
    </source>
</evidence>
<sequence length="301" mass="34293">MAIDCIVRYSLRRQSSAELELFSKQMMHKNGMPNQPGQQSMTGMNRPPPPSQMLSGTIQPSVPHPSAMQHQVRPMMTGAGMPPSVVQQMMVQQQQQSMIPQGPSQSQPPMATVTSQIQPSQQHQPPPKQILCRLGADTVQDIVSKTLELFQHLRSMGPQLVSTNQLCEDKKNKIKDTIKHIETLFIRLRKIYNTCNEPSSLDYVDPKSLLPLRDDDDDDSDEDENKLNVNGQDGLANTASITLRPLLKEEKKNNPKLQQLEKDYLDLVELNRLKNRQIKEIIDRIRKMVWDINTMLAMRRP</sequence>
<evidence type="ECO:0000256" key="1">
    <source>
        <dbReference type="ARBA" id="ARBA00004123"/>
    </source>
</evidence>
<accession>A0A922HV13</accession>
<evidence type="ECO:0000256" key="8">
    <source>
        <dbReference type="ARBA" id="ARBA00025687"/>
    </source>
</evidence>
<feature type="compositionally biased region" description="Low complexity" evidence="10">
    <location>
        <begin position="93"/>
        <end position="123"/>
    </location>
</feature>
<dbReference type="PANTHER" id="PTHR31705:SF4">
    <property type="entry name" value="MEDIATOR OF RNA POLYMERASE II TRANSCRIPTION SUBUNIT 30"/>
    <property type="match status" value="1"/>
</dbReference>
<dbReference type="Proteomes" id="UP000790347">
    <property type="component" value="Unassembled WGS sequence"/>
</dbReference>
<keyword evidence="5" id="KW-0010">Activator</keyword>
<evidence type="ECO:0000256" key="7">
    <source>
        <dbReference type="ARBA" id="ARBA00023242"/>
    </source>
</evidence>
<organism evidence="11 12">
    <name type="scientific">Dermatophagoides farinae</name>
    <name type="common">American house dust mite</name>
    <dbReference type="NCBI Taxonomy" id="6954"/>
    <lineage>
        <taxon>Eukaryota</taxon>
        <taxon>Metazoa</taxon>
        <taxon>Ecdysozoa</taxon>
        <taxon>Arthropoda</taxon>
        <taxon>Chelicerata</taxon>
        <taxon>Arachnida</taxon>
        <taxon>Acari</taxon>
        <taxon>Acariformes</taxon>
        <taxon>Sarcoptiformes</taxon>
        <taxon>Astigmata</taxon>
        <taxon>Psoroptidia</taxon>
        <taxon>Analgoidea</taxon>
        <taxon>Pyroglyphidae</taxon>
        <taxon>Dermatophagoidinae</taxon>
        <taxon>Dermatophagoides</taxon>
    </lineage>
</organism>
<evidence type="ECO:0000256" key="5">
    <source>
        <dbReference type="ARBA" id="ARBA00023159"/>
    </source>
</evidence>
<comment type="caution">
    <text evidence="11">The sequence shown here is derived from an EMBL/GenBank/DDBJ whole genome shotgun (WGS) entry which is preliminary data.</text>
</comment>
<feature type="region of interest" description="Disordered" evidence="10">
    <location>
        <begin position="32"/>
        <end position="55"/>
    </location>
</feature>
<feature type="region of interest" description="Disordered" evidence="10">
    <location>
        <begin position="206"/>
        <end position="231"/>
    </location>
</feature>
<keyword evidence="4" id="KW-0805">Transcription regulation</keyword>
<protein>
    <recommendedName>
        <fullName evidence="3">Mediator of RNA polymerase II transcription subunit 30</fullName>
    </recommendedName>
    <alternativeName>
        <fullName evidence="9">Mediator complex subunit 30</fullName>
    </alternativeName>
</protein>
<comment type="subcellular location">
    <subcellularLocation>
        <location evidence="1">Nucleus</location>
    </subcellularLocation>
</comment>
<evidence type="ECO:0000256" key="4">
    <source>
        <dbReference type="ARBA" id="ARBA00023015"/>
    </source>
</evidence>
<evidence type="ECO:0000256" key="2">
    <source>
        <dbReference type="ARBA" id="ARBA00010606"/>
    </source>
</evidence>
<dbReference type="Pfam" id="PF11315">
    <property type="entry name" value="Med30"/>
    <property type="match status" value="2"/>
</dbReference>
<feature type="region of interest" description="Disordered" evidence="10">
    <location>
        <begin position="93"/>
        <end position="127"/>
    </location>
</feature>
<evidence type="ECO:0000256" key="6">
    <source>
        <dbReference type="ARBA" id="ARBA00023163"/>
    </source>
</evidence>
<keyword evidence="7" id="KW-0539">Nucleus</keyword>
<feature type="compositionally biased region" description="Acidic residues" evidence="10">
    <location>
        <begin position="214"/>
        <end position="224"/>
    </location>
</feature>
<dbReference type="InterPro" id="IPR021019">
    <property type="entry name" value="Mediator_Med30_met"/>
</dbReference>
<reference evidence="11" key="2">
    <citation type="journal article" date="2022" name="Res Sq">
        <title>Comparative Genomics Reveals Insights into the Divergent Evolution of Astigmatic Mites and Household Pest Adaptations.</title>
        <authorList>
            <person name="Xiong Q."/>
            <person name="Wan A.T.-Y."/>
            <person name="Liu X.-Y."/>
            <person name="Fung C.S.-H."/>
            <person name="Xiao X."/>
            <person name="Malainual N."/>
            <person name="Hou J."/>
            <person name="Wang L."/>
            <person name="Wang M."/>
            <person name="Yang K."/>
            <person name="Cui Y."/>
            <person name="Leung E."/>
            <person name="Nong W."/>
            <person name="Shin S.-K."/>
            <person name="Au S."/>
            <person name="Jeong K.Y."/>
            <person name="Chew F.T."/>
            <person name="Hui J."/>
            <person name="Leung T.F."/>
            <person name="Tungtrongchitr A."/>
            <person name="Zhong N."/>
            <person name="Liu Z."/>
            <person name="Tsui S."/>
        </authorList>
    </citation>
    <scope>NUCLEOTIDE SEQUENCE</scope>
    <source>
        <strain evidence="11">Derf</strain>
        <tissue evidence="11">Whole organism</tissue>
    </source>
</reference>
<evidence type="ECO:0000256" key="9">
    <source>
        <dbReference type="ARBA" id="ARBA00031981"/>
    </source>
</evidence>
<dbReference type="AlphaFoldDB" id="A0A922HV13"/>
<dbReference type="GO" id="GO:0045893">
    <property type="term" value="P:positive regulation of DNA-templated transcription"/>
    <property type="evidence" value="ECO:0007669"/>
    <property type="project" value="TreeGrafter"/>
</dbReference>
<name>A0A922HV13_DERFA</name>
<dbReference type="GO" id="GO:0016592">
    <property type="term" value="C:mediator complex"/>
    <property type="evidence" value="ECO:0007669"/>
    <property type="project" value="TreeGrafter"/>
</dbReference>
<comment type="similarity">
    <text evidence="2">Belongs to the Mediator complex subunit 30 family.</text>
</comment>
<keyword evidence="6" id="KW-0804">Transcription</keyword>
<gene>
    <name evidence="11" type="primary">MED30</name>
    <name evidence="11" type="ORF">DERF_009405</name>
</gene>
<proteinExistence type="inferred from homology"/>
<dbReference type="PANTHER" id="PTHR31705">
    <property type="entry name" value="MEDIATOR OF RNA POLYMERASE II TRANSCRIPTION SUBUNIT 30"/>
    <property type="match status" value="1"/>
</dbReference>
<reference evidence="11" key="1">
    <citation type="submission" date="2013-05" db="EMBL/GenBank/DDBJ databases">
        <authorList>
            <person name="Yim A.K.Y."/>
            <person name="Chan T.F."/>
            <person name="Ji K.M."/>
            <person name="Liu X.Y."/>
            <person name="Zhou J.W."/>
            <person name="Li R.Q."/>
            <person name="Yang K.Y."/>
            <person name="Li J."/>
            <person name="Li M."/>
            <person name="Law P.T.W."/>
            <person name="Wu Y.L."/>
            <person name="Cai Z.L."/>
            <person name="Qin H."/>
            <person name="Bao Y."/>
            <person name="Leung R.K.K."/>
            <person name="Ng P.K.S."/>
            <person name="Zou J."/>
            <person name="Zhong X.J."/>
            <person name="Ran P.X."/>
            <person name="Zhong N.S."/>
            <person name="Liu Z.G."/>
            <person name="Tsui S.K.W."/>
        </authorList>
    </citation>
    <scope>NUCLEOTIDE SEQUENCE</scope>
    <source>
        <strain evidence="11">Derf</strain>
        <tissue evidence="11">Whole organism</tissue>
    </source>
</reference>
<feature type="compositionally biased region" description="Polar residues" evidence="10">
    <location>
        <begin position="32"/>
        <end position="43"/>
    </location>
</feature>
<dbReference type="EMBL" id="ASGP02000004">
    <property type="protein sequence ID" value="KAH9510915.1"/>
    <property type="molecule type" value="Genomic_DNA"/>
</dbReference>
<comment type="function">
    <text evidence="8">Component of the Mediator complex, a coactivator involved in the regulated transcription of nearly all RNA polymerase II-dependent genes. Mediator functions as a bridge to convey information from gene-specific regulatory proteins to the basal RNA polymerase II transcription machinery. Mediator is recruited to promoters by direct interactions with regulatory proteins and serves as a scaffold for the assembly of a functional preinitiation complex with RNA polymerase II and the general transcription factors.</text>
</comment>
<evidence type="ECO:0000256" key="10">
    <source>
        <dbReference type="SAM" id="MobiDB-lite"/>
    </source>
</evidence>